<sequence>YTLNTQSAPSVTSLNDGNFIVIWQSFDQDGDIYGIYGQLFNGNGSKIGSEFLVNTNTINAQQEPFVTTLQNGNFITAWSSYLQDGSEWGVYGQLFAENSSKIGNELNINTYTNDDQGTIAATGLSNGNFVATWVSKGPDGSLYGVSGQLFTGNGSKVGNEFQVNTYTIDTQQRPCIAKLNNDNFVVIWESQYQDGSERGVYGQLFDKNTNKIGSEFQVNTYTSAQQWYTSVASFSNGNFVVIWQSSAQDGSEYGIYGQLLDENGTKIGNEFPVNTVIANNQVNPSVTDLNDNSFIVTWQSDLQDGASYGIYGQIFRLPSITTSSTSSSSTSSSSGSS</sequence>
<protein>
    <submittedName>
        <fullName evidence="1">Uncharacterized protein</fullName>
    </submittedName>
</protein>
<comment type="caution">
    <text evidence="1">The sequence shown here is derived from an EMBL/GenBank/DDBJ whole genome shotgun (WGS) entry which is preliminary data.</text>
</comment>
<name>A0A0F8VXI7_9ZZZZ</name>
<organism evidence="1">
    <name type="scientific">marine sediment metagenome</name>
    <dbReference type="NCBI Taxonomy" id="412755"/>
    <lineage>
        <taxon>unclassified sequences</taxon>
        <taxon>metagenomes</taxon>
        <taxon>ecological metagenomes</taxon>
    </lineage>
</organism>
<accession>A0A0F8VXI7</accession>
<feature type="non-terminal residue" evidence="1">
    <location>
        <position position="1"/>
    </location>
</feature>
<gene>
    <name evidence="1" type="ORF">LCGC14_3139060</name>
</gene>
<dbReference type="AlphaFoldDB" id="A0A0F8VXI7"/>
<reference evidence="1" key="1">
    <citation type="journal article" date="2015" name="Nature">
        <title>Complex archaea that bridge the gap between prokaryotes and eukaryotes.</title>
        <authorList>
            <person name="Spang A."/>
            <person name="Saw J.H."/>
            <person name="Jorgensen S.L."/>
            <person name="Zaremba-Niedzwiedzka K."/>
            <person name="Martijn J."/>
            <person name="Lind A.E."/>
            <person name="van Eijk R."/>
            <person name="Schleper C."/>
            <person name="Guy L."/>
            <person name="Ettema T.J."/>
        </authorList>
    </citation>
    <scope>NUCLEOTIDE SEQUENCE</scope>
</reference>
<evidence type="ECO:0000313" key="1">
    <source>
        <dbReference type="EMBL" id="KKK49042.1"/>
    </source>
</evidence>
<feature type="non-terminal residue" evidence="1">
    <location>
        <position position="337"/>
    </location>
</feature>
<dbReference type="EMBL" id="LAZR01068757">
    <property type="protein sequence ID" value="KKK49042.1"/>
    <property type="molecule type" value="Genomic_DNA"/>
</dbReference>
<proteinExistence type="predicted"/>